<dbReference type="OrthoDB" id="8229016at2"/>
<evidence type="ECO:0000313" key="1">
    <source>
        <dbReference type="EMBL" id="ABD87981.1"/>
    </source>
</evidence>
<evidence type="ECO:0008006" key="2">
    <source>
        <dbReference type="Google" id="ProtNLM"/>
    </source>
</evidence>
<dbReference type="EMBL" id="CP000301">
    <property type="protein sequence ID" value="ABD87981.1"/>
    <property type="molecule type" value="Genomic_DNA"/>
</dbReference>
<dbReference type="STRING" id="316056.RPC_2430"/>
<protein>
    <recommendedName>
        <fullName evidence="2">DUF3551 domain-containing protein</fullName>
    </recommendedName>
</protein>
<dbReference type="KEGG" id="rpc:RPC_2430"/>
<reference evidence="1" key="1">
    <citation type="submission" date="2006-03" db="EMBL/GenBank/DDBJ databases">
        <title>Complete sequence of Rhodopseudomonas palustris BisB18.</title>
        <authorList>
            <consortium name="US DOE Joint Genome Institute"/>
            <person name="Copeland A."/>
            <person name="Lucas S."/>
            <person name="Lapidus A."/>
            <person name="Barry K."/>
            <person name="Detter J.C."/>
            <person name="Glavina del Rio T."/>
            <person name="Hammon N."/>
            <person name="Israni S."/>
            <person name="Dalin E."/>
            <person name="Tice H."/>
            <person name="Pitluck S."/>
            <person name="Chain P."/>
            <person name="Malfatti S."/>
            <person name="Shin M."/>
            <person name="Vergez L."/>
            <person name="Schmutz J."/>
            <person name="Larimer F."/>
            <person name="Land M."/>
            <person name="Hauser L."/>
            <person name="Pelletier D.A."/>
            <person name="Kyrpides N."/>
            <person name="Anderson I."/>
            <person name="Oda Y."/>
            <person name="Harwood C.S."/>
            <person name="Richardson P."/>
        </authorList>
    </citation>
    <scope>NUCLEOTIDE SEQUENCE [LARGE SCALE GENOMIC DNA]</scope>
    <source>
        <strain evidence="1">BisB18</strain>
    </source>
</reference>
<name>Q215F5_RHOPB</name>
<dbReference type="Pfam" id="PF12071">
    <property type="entry name" value="DUF3551"/>
    <property type="match status" value="1"/>
</dbReference>
<sequence>MRIAGLIVLGVLAYPSTLLARDYPVCLRVYHGYVDYYDECAYTSIPQCQASASGRAAQCLENPWYAAPVERPRAPRQRPHQRHRHR</sequence>
<dbReference type="InterPro" id="IPR021937">
    <property type="entry name" value="DUF3551"/>
</dbReference>
<dbReference type="HOGENOM" id="CLU_171100_1_0_5"/>
<proteinExistence type="predicted"/>
<organism evidence="1">
    <name type="scientific">Rhodopseudomonas palustris (strain BisB18)</name>
    <dbReference type="NCBI Taxonomy" id="316056"/>
    <lineage>
        <taxon>Bacteria</taxon>
        <taxon>Pseudomonadati</taxon>
        <taxon>Pseudomonadota</taxon>
        <taxon>Alphaproteobacteria</taxon>
        <taxon>Hyphomicrobiales</taxon>
        <taxon>Nitrobacteraceae</taxon>
        <taxon>Rhodopseudomonas</taxon>
    </lineage>
</organism>
<dbReference type="RefSeq" id="WP_011472878.1">
    <property type="nucleotide sequence ID" value="NC_007925.1"/>
</dbReference>
<accession>Q215F5</accession>
<gene>
    <name evidence="1" type="ordered locus">RPC_2430</name>
</gene>
<dbReference type="AlphaFoldDB" id="Q215F5"/>